<dbReference type="Gene3D" id="3.40.50.620">
    <property type="entry name" value="HUPs"/>
    <property type="match status" value="2"/>
</dbReference>
<dbReference type="KEGG" id="vg:80517914"/>
<keyword evidence="3" id="KW-0436">Ligase</keyword>
<dbReference type="PROSITE" id="PS00178">
    <property type="entry name" value="AA_TRNA_LIGASE_I"/>
    <property type="match status" value="1"/>
</dbReference>
<reference evidence="10" key="2">
    <citation type="journal article" date="2018" name="Nat. Commun.">
        <title>Tailed giant Tupanvirus possesses the most complete translational apparatus of the known virosphere.</title>
        <authorList>
            <person name="Abrahao J."/>
            <person name="Silva L."/>
            <person name="Silva L.S."/>
            <person name="Khalil J.Y.B."/>
            <person name="Rodrigues R."/>
            <person name="Arantes T."/>
            <person name="Assis F."/>
            <person name="Boratto P."/>
            <person name="Andrade M."/>
            <person name="Kroon E.G."/>
            <person name="Ribeiro B."/>
            <person name="Bergier I."/>
            <person name="Seligmann H."/>
            <person name="Ghigo E."/>
            <person name="Colson P."/>
            <person name="Levasseur A."/>
            <person name="Kroemer G."/>
            <person name="Raoult D."/>
            <person name="La Scola B."/>
        </authorList>
    </citation>
    <scope>NUCLEOTIDE SEQUENCE [LARGE SCALE GENOMIC DNA]</scope>
    <source>
        <strain evidence="10">Deep ocean</strain>
    </source>
</reference>
<sequence length="842" mass="99040">MSRANFLKEKEEIIQKQWGKTAFEANAPKIYDKENKNKFFVTFPFPYMNGRLHLGHVFSMLKADVMAKHFETKGYNVLFPFGFHGTGIPISAAANKLKEEIQTGVIGKQFDTMKKMDIVDEEINKFADPRYWIEYFPRIATETDLPSLGCSIDYRRSFITTDINPWFDSFVKWQFTKLNEKGYLKFGKKMVIYSEKDGQPCSDADRAVGEGVEIKEYKVALVEDKNRIYFVTYEPTAPKNTVVRSKDFYQSHDKLMEPLTDLKTGGIYTTKDPNINLYMPKEFYRNISHQNHIKFDNDVKEKNEFDVNQFETILVFSEMKETEMNHASCLYTSNPDLDWIPYYEPAAEVISRSGDKCIVAETDQWYIMYDNEEWQKLVYDHVSTKVEFTDSTVRELMLDTIKKSHPWPFSRTFGMGSRIPFDEKYLIDSLSDSTIYMAYYTIAHLITKLPTDKLSNDIWDCIFLGGDATIITEYSELINQMKNEFNYWYPMDLRVSGKDLITNHLTMMFFNHMAIFGSDLMPKKIYANGHILVNGEKMSKNKGNFITLRQAVDKYGVDVTRYIASNAGDDTNDGNFNEKEVDAAVLSMYAEIQNWSKLDFNTMRNGFYQFVDHLYLVKLKKILDKVSYSYNNMIFRDVLKYGFYEIQTTRNKYENPHCDIYKLYLQAELAMIYPMLPHWAKYMSNTYTIPLSWPNLQINEEYNNEKTEWLDYYCQILMSKFSIKLKRFKNKIQPTTCKIIINNQMQKYLQIISQFNTQDKDERKKLMSHFNNKNEISTVIELFTHIDKYNYSLKNDISNWLSSDNKNIIESYFSIAFPKMLFDVVYDETSKGDTLNPEFIFS</sequence>
<evidence type="ECO:0000256" key="1">
    <source>
        <dbReference type="ARBA" id="ARBA00005594"/>
    </source>
</evidence>
<evidence type="ECO:0000256" key="5">
    <source>
        <dbReference type="ARBA" id="ARBA00022840"/>
    </source>
</evidence>
<dbReference type="InterPro" id="IPR002300">
    <property type="entry name" value="aa-tRNA-synth_Ia"/>
</dbReference>
<keyword evidence="4" id="KW-0547">Nucleotide-binding</keyword>
<evidence type="ECO:0000256" key="2">
    <source>
        <dbReference type="ARBA" id="ARBA00013164"/>
    </source>
</evidence>
<evidence type="ECO:0000256" key="7">
    <source>
        <dbReference type="ARBA" id="ARBA00023146"/>
    </source>
</evidence>
<evidence type="ECO:0000259" key="9">
    <source>
        <dbReference type="Pfam" id="PF00133"/>
    </source>
</evidence>
<keyword evidence="6" id="KW-0648">Protein biosynthesis</keyword>
<dbReference type="PANTHER" id="PTHR45794">
    <property type="entry name" value="LEUCYL-TRNA SYNTHETASE"/>
    <property type="match status" value="1"/>
</dbReference>
<feature type="domain" description="Aminoacyl-tRNA synthetase class Ia" evidence="9">
    <location>
        <begin position="16"/>
        <end position="567"/>
    </location>
</feature>
<dbReference type="InterPro" id="IPR001412">
    <property type="entry name" value="aa-tRNA-synth_I_CS"/>
</dbReference>
<evidence type="ECO:0000256" key="4">
    <source>
        <dbReference type="ARBA" id="ARBA00022741"/>
    </source>
</evidence>
<dbReference type="GO" id="GO:0004823">
    <property type="term" value="F:leucine-tRNA ligase activity"/>
    <property type="evidence" value="ECO:0007669"/>
    <property type="project" value="UniProtKB-EC"/>
</dbReference>
<dbReference type="EC" id="6.1.1.4" evidence="2"/>
<dbReference type="SUPFAM" id="SSF52374">
    <property type="entry name" value="Nucleotidylyl transferase"/>
    <property type="match status" value="1"/>
</dbReference>
<evidence type="ECO:0000256" key="8">
    <source>
        <dbReference type="ARBA" id="ARBA00030520"/>
    </source>
</evidence>
<reference evidence="10" key="1">
    <citation type="submission" date="2017-06" db="EMBL/GenBank/DDBJ databases">
        <authorList>
            <person name="Assis F.L."/>
            <person name="Abrahao J.S."/>
            <person name="Silva L."/>
            <person name="Khalil J.B."/>
            <person name="Rodrigues R."/>
            <person name="Silva L.S."/>
            <person name="Boratto P."/>
            <person name="Andrade M."/>
            <person name="Kroon E.G."/>
            <person name="Ribeiro B."/>
            <person name="Bergier I."/>
            <person name="Seligmann H."/>
            <person name="Ghigo E."/>
            <person name="Colson P."/>
            <person name="Levasseur A."/>
            <person name="Raoult D."/>
            <person name="Scola B.L."/>
        </authorList>
    </citation>
    <scope>NUCLEOTIDE SEQUENCE</scope>
    <source>
        <strain evidence="10">Deep ocean</strain>
    </source>
</reference>
<keyword evidence="5" id="KW-0067">ATP-binding</keyword>
<accession>A0A6N1NHV4</accession>
<comment type="similarity">
    <text evidence="1">Belongs to the class-I aminoacyl-tRNA synthetase family.</text>
</comment>
<organism evidence="10">
    <name type="scientific">Tupanvirus deep ocean</name>
    <dbReference type="NCBI Taxonomy" id="2126984"/>
    <lineage>
        <taxon>Viruses</taxon>
        <taxon>Varidnaviria</taxon>
        <taxon>Bamfordvirae</taxon>
        <taxon>Nucleocytoviricota</taxon>
        <taxon>Megaviricetes</taxon>
        <taxon>Imitervirales</taxon>
        <taxon>Mimiviridae</taxon>
        <taxon>Megamimivirinae</taxon>
        <taxon>Tupanvirus</taxon>
        <taxon>Tupanvirus altamarinense</taxon>
    </lineage>
</organism>
<dbReference type="CDD" id="cd00812">
    <property type="entry name" value="LeuRS_core"/>
    <property type="match status" value="1"/>
</dbReference>
<dbReference type="PANTHER" id="PTHR45794:SF1">
    <property type="entry name" value="LEUCINE--TRNA LIGASE, CYTOPLASMIC"/>
    <property type="match status" value="1"/>
</dbReference>
<dbReference type="InterPro" id="IPR009080">
    <property type="entry name" value="tRNAsynth_Ia_anticodon-bd"/>
</dbReference>
<dbReference type="EMBL" id="MF405918">
    <property type="protein sequence ID" value="QKU34585.1"/>
    <property type="molecule type" value="Genomic_DNA"/>
</dbReference>
<dbReference type="InterPro" id="IPR004493">
    <property type="entry name" value="Leu-tRNA-synth_Ia_arc/euk"/>
</dbReference>
<evidence type="ECO:0000256" key="3">
    <source>
        <dbReference type="ARBA" id="ARBA00022598"/>
    </source>
</evidence>
<proteinExistence type="inferred from homology"/>
<dbReference type="InterPro" id="IPR014729">
    <property type="entry name" value="Rossmann-like_a/b/a_fold"/>
</dbReference>
<dbReference type="RefSeq" id="YP_010781223.1">
    <property type="nucleotide sequence ID" value="NC_075038.1"/>
</dbReference>
<protein>
    <recommendedName>
        <fullName evidence="2">leucine--tRNA ligase</fullName>
        <ecNumber evidence="2">6.1.1.4</ecNumber>
    </recommendedName>
    <alternativeName>
        <fullName evidence="8">Leucyl-tRNA synthetase</fullName>
    </alternativeName>
</protein>
<name>A0A6N1NHV4_9VIRU</name>
<evidence type="ECO:0000256" key="6">
    <source>
        <dbReference type="ARBA" id="ARBA00022917"/>
    </source>
</evidence>
<dbReference type="Pfam" id="PF00133">
    <property type="entry name" value="tRNA-synt_1"/>
    <property type="match status" value="1"/>
</dbReference>
<evidence type="ECO:0000313" key="10">
    <source>
        <dbReference type="EMBL" id="QKU34585.1"/>
    </source>
</evidence>
<dbReference type="GeneID" id="80517914"/>
<dbReference type="SUPFAM" id="SSF47323">
    <property type="entry name" value="Anticodon-binding domain of a subclass of class I aminoacyl-tRNA synthetases"/>
    <property type="match status" value="1"/>
</dbReference>
<dbReference type="GO" id="GO:0005524">
    <property type="term" value="F:ATP binding"/>
    <property type="evidence" value="ECO:0007669"/>
    <property type="project" value="UniProtKB-KW"/>
</dbReference>
<keyword evidence="7 10" id="KW-0030">Aminoacyl-tRNA synthetase</keyword>